<comment type="caution">
    <text evidence="6">The sequence shown here is derived from an EMBL/GenBank/DDBJ whole genome shotgun (WGS) entry which is preliminary data.</text>
</comment>
<feature type="transmembrane region" description="Helical" evidence="4">
    <location>
        <begin position="72"/>
        <end position="89"/>
    </location>
</feature>
<name>A0ABV3Y1F0_9ACTN</name>
<evidence type="ECO:0000256" key="4">
    <source>
        <dbReference type="SAM" id="Phobius"/>
    </source>
</evidence>
<evidence type="ECO:0000259" key="5">
    <source>
        <dbReference type="Pfam" id="PF04116"/>
    </source>
</evidence>
<evidence type="ECO:0000256" key="2">
    <source>
        <dbReference type="ARBA" id="ARBA00022746"/>
    </source>
</evidence>
<protein>
    <submittedName>
        <fullName evidence="6">Sterol desaturase family protein</fullName>
    </submittedName>
</protein>
<keyword evidence="4" id="KW-0812">Transmembrane</keyword>
<keyword evidence="7" id="KW-1185">Reference proteome</keyword>
<keyword evidence="4" id="KW-0472">Membrane</keyword>
<keyword evidence="4" id="KW-1133">Transmembrane helix</keyword>
<evidence type="ECO:0000313" key="6">
    <source>
        <dbReference type="EMBL" id="MEX6429396.1"/>
    </source>
</evidence>
<comment type="similarity">
    <text evidence="1">Belongs to the sterol desaturase family.</text>
</comment>
<keyword evidence="2" id="KW-0125">Carotenoid biosynthesis</keyword>
<dbReference type="InterPro" id="IPR045019">
    <property type="entry name" value="BETA-OHASE-like"/>
</dbReference>
<proteinExistence type="inferred from homology"/>
<dbReference type="Proteomes" id="UP001560267">
    <property type="component" value="Unassembled WGS sequence"/>
</dbReference>
<evidence type="ECO:0000256" key="3">
    <source>
        <dbReference type="ARBA" id="ARBA00023002"/>
    </source>
</evidence>
<feature type="transmembrane region" description="Helical" evidence="4">
    <location>
        <begin position="47"/>
        <end position="66"/>
    </location>
</feature>
<feature type="domain" description="Fatty acid hydroxylase" evidence="5">
    <location>
        <begin position="8"/>
        <end position="129"/>
    </location>
</feature>
<dbReference type="PANTHER" id="PTHR31899:SF9">
    <property type="entry name" value="BETA-CAROTENE 3-HYDROXYLASE 1, CHLOROPLASTIC"/>
    <property type="match status" value="1"/>
</dbReference>
<dbReference type="Pfam" id="PF04116">
    <property type="entry name" value="FA_hydroxylase"/>
    <property type="match status" value="1"/>
</dbReference>
<reference evidence="6 7" key="1">
    <citation type="submission" date="2024-07" db="EMBL/GenBank/DDBJ databases">
        <title>Draft Genome Sequence of Ferrimicrobium acidiphilum Strain YE2023, Isolated from a Pulp of Bioleach Reactor.</title>
        <authorList>
            <person name="Elkina Y.A."/>
            <person name="Bulaeva A.G."/>
            <person name="Beletsky A.V."/>
            <person name="Mardanov A.V."/>
        </authorList>
    </citation>
    <scope>NUCLEOTIDE SEQUENCE [LARGE SCALE GENOMIC DNA]</scope>
    <source>
        <strain evidence="6 7">YE2023</strain>
    </source>
</reference>
<dbReference type="InterPro" id="IPR006694">
    <property type="entry name" value="Fatty_acid_hydroxylase"/>
</dbReference>
<evidence type="ECO:0000313" key="7">
    <source>
        <dbReference type="Proteomes" id="UP001560267"/>
    </source>
</evidence>
<sequence>MAFVVIVFATFVVMEPVAYLAHRAIMHGIAWALHASHHRPRETTFEANDLFPLGFALPTVVLFWLASAHPGLWPIAIGITLYGAAYSFVHDFYIHQRLGAIPRVAYLEYLKQAHALHHLYNEEPFGMLAPVVPARLRPMMQLDAVKNWNPSPTRS</sequence>
<dbReference type="RefSeq" id="WP_298404359.1">
    <property type="nucleotide sequence ID" value="NZ_JBFSHR010000015.1"/>
</dbReference>
<dbReference type="PANTHER" id="PTHR31899">
    <property type="entry name" value="BETA-CAROTENE 3-HYDROXYLASE 1, CHLOROPLASTIC"/>
    <property type="match status" value="1"/>
</dbReference>
<feature type="transmembrane region" description="Helical" evidence="4">
    <location>
        <begin position="6"/>
        <end position="26"/>
    </location>
</feature>
<accession>A0ABV3Y1F0</accession>
<organism evidence="6 7">
    <name type="scientific">Ferrimicrobium acidiphilum</name>
    <dbReference type="NCBI Taxonomy" id="121039"/>
    <lineage>
        <taxon>Bacteria</taxon>
        <taxon>Bacillati</taxon>
        <taxon>Actinomycetota</taxon>
        <taxon>Acidimicrobiia</taxon>
        <taxon>Acidimicrobiales</taxon>
        <taxon>Acidimicrobiaceae</taxon>
        <taxon>Ferrimicrobium</taxon>
    </lineage>
</organism>
<evidence type="ECO:0000256" key="1">
    <source>
        <dbReference type="ARBA" id="ARBA00009324"/>
    </source>
</evidence>
<gene>
    <name evidence="6" type="ORF">AB6A68_06025</name>
</gene>
<dbReference type="EMBL" id="JBFSHR010000015">
    <property type="protein sequence ID" value="MEX6429396.1"/>
    <property type="molecule type" value="Genomic_DNA"/>
</dbReference>
<keyword evidence="3" id="KW-0560">Oxidoreductase</keyword>